<accession>A0ABN9WBG4</accession>
<protein>
    <submittedName>
        <fullName evidence="2">Uncharacterized protein</fullName>
    </submittedName>
</protein>
<evidence type="ECO:0000313" key="3">
    <source>
        <dbReference type="Proteomes" id="UP001189429"/>
    </source>
</evidence>
<feature type="region of interest" description="Disordered" evidence="1">
    <location>
        <begin position="193"/>
        <end position="265"/>
    </location>
</feature>
<feature type="compositionally biased region" description="Low complexity" evidence="1">
    <location>
        <begin position="143"/>
        <end position="152"/>
    </location>
</feature>
<feature type="non-terminal residue" evidence="2">
    <location>
        <position position="1"/>
    </location>
</feature>
<feature type="compositionally biased region" description="Low complexity" evidence="1">
    <location>
        <begin position="200"/>
        <end position="250"/>
    </location>
</feature>
<name>A0ABN9WBG4_9DINO</name>
<comment type="caution">
    <text evidence="2">The sequence shown here is derived from an EMBL/GenBank/DDBJ whole genome shotgun (WGS) entry which is preliminary data.</text>
</comment>
<sequence>EVEVCRIQPAVVEQEVPLTEVREMPVEVPTVQEVDLVRQVSCPRVAYRNKFVPRVETVASQRIVPRARLLTRERPSEVPQVQQAEAVRQEPRFEVREVSRAVPRFSVQYRERVEEVRPLVLQERARSPPPRVPPVQVRHHRPSASTSSGSTALTTAAPASLGLGLVSPLSRTATPLSRASSSTGTFFRFSPSVRTVSPTASSPEVSRRASSAAVARQAPEALSPPLAAPRGALASSPAAAARSPHAALAGQARPSRLLSRPAPAA</sequence>
<reference evidence="2" key="1">
    <citation type="submission" date="2023-10" db="EMBL/GenBank/DDBJ databases">
        <authorList>
            <person name="Chen Y."/>
            <person name="Shah S."/>
            <person name="Dougan E. K."/>
            <person name="Thang M."/>
            <person name="Chan C."/>
        </authorList>
    </citation>
    <scope>NUCLEOTIDE SEQUENCE [LARGE SCALE GENOMIC DNA]</scope>
</reference>
<organism evidence="2 3">
    <name type="scientific">Prorocentrum cordatum</name>
    <dbReference type="NCBI Taxonomy" id="2364126"/>
    <lineage>
        <taxon>Eukaryota</taxon>
        <taxon>Sar</taxon>
        <taxon>Alveolata</taxon>
        <taxon>Dinophyceae</taxon>
        <taxon>Prorocentrales</taxon>
        <taxon>Prorocentraceae</taxon>
        <taxon>Prorocentrum</taxon>
    </lineage>
</organism>
<gene>
    <name evidence="2" type="ORF">PCOR1329_LOCUS64751</name>
</gene>
<keyword evidence="3" id="KW-1185">Reference proteome</keyword>
<dbReference type="Proteomes" id="UP001189429">
    <property type="component" value="Unassembled WGS sequence"/>
</dbReference>
<dbReference type="EMBL" id="CAUYUJ010018272">
    <property type="protein sequence ID" value="CAK0882131.1"/>
    <property type="molecule type" value="Genomic_DNA"/>
</dbReference>
<dbReference type="InterPro" id="IPR022086">
    <property type="entry name" value="IMCp"/>
</dbReference>
<evidence type="ECO:0000256" key="1">
    <source>
        <dbReference type="SAM" id="MobiDB-lite"/>
    </source>
</evidence>
<dbReference type="Pfam" id="PF12314">
    <property type="entry name" value="IMCp"/>
    <property type="match status" value="1"/>
</dbReference>
<feature type="region of interest" description="Disordered" evidence="1">
    <location>
        <begin position="124"/>
        <end position="152"/>
    </location>
</feature>
<proteinExistence type="predicted"/>
<evidence type="ECO:0000313" key="2">
    <source>
        <dbReference type="EMBL" id="CAK0882131.1"/>
    </source>
</evidence>